<evidence type="ECO:0000256" key="6">
    <source>
        <dbReference type="ARBA" id="ARBA00023136"/>
    </source>
</evidence>
<evidence type="ECO:0000256" key="2">
    <source>
        <dbReference type="ARBA" id="ARBA00022475"/>
    </source>
</evidence>
<feature type="transmembrane region" description="Helical" evidence="7">
    <location>
        <begin position="378"/>
        <end position="395"/>
    </location>
</feature>
<comment type="subcellular location">
    <subcellularLocation>
        <location evidence="1 7">Cell inner membrane</location>
        <topology evidence="1 7">Multi-pass membrane protein</topology>
    </subcellularLocation>
</comment>
<keyword evidence="4 7" id="KW-0812">Transmembrane</keyword>
<dbReference type="Pfam" id="PF06808">
    <property type="entry name" value="DctM"/>
    <property type="match status" value="1"/>
</dbReference>
<feature type="transmembrane region" description="Helical" evidence="7">
    <location>
        <begin position="6"/>
        <end position="39"/>
    </location>
</feature>
<dbReference type="PANTHER" id="PTHR33362:SF7">
    <property type="entry name" value="SLL1103 PROTEIN"/>
    <property type="match status" value="1"/>
</dbReference>
<feature type="transmembrane region" description="Helical" evidence="7">
    <location>
        <begin position="171"/>
        <end position="198"/>
    </location>
</feature>
<keyword evidence="3 7" id="KW-0997">Cell inner membrane</keyword>
<evidence type="ECO:0000313" key="9">
    <source>
        <dbReference type="EMBL" id="MFC3632036.1"/>
    </source>
</evidence>
<evidence type="ECO:0000256" key="1">
    <source>
        <dbReference type="ARBA" id="ARBA00004429"/>
    </source>
</evidence>
<evidence type="ECO:0000256" key="7">
    <source>
        <dbReference type="RuleBase" id="RU369079"/>
    </source>
</evidence>
<feature type="transmembrane region" description="Helical" evidence="7">
    <location>
        <begin position="355"/>
        <end position="371"/>
    </location>
</feature>
<dbReference type="InterPro" id="IPR004681">
    <property type="entry name" value="TRAP_DctM"/>
</dbReference>
<reference evidence="10" key="1">
    <citation type="journal article" date="2019" name="Int. J. Syst. Evol. Microbiol.">
        <title>The Global Catalogue of Microorganisms (GCM) 10K type strain sequencing project: providing services to taxonomists for standard genome sequencing and annotation.</title>
        <authorList>
            <consortium name="The Broad Institute Genomics Platform"/>
            <consortium name="The Broad Institute Genome Sequencing Center for Infectious Disease"/>
            <person name="Wu L."/>
            <person name="Ma J."/>
        </authorList>
    </citation>
    <scope>NUCLEOTIDE SEQUENCE [LARGE SCALE GENOMIC DNA]</scope>
    <source>
        <strain evidence="10">KCTC 42473</strain>
    </source>
</reference>
<accession>A0ABV7UBN6</accession>
<feature type="transmembrane region" description="Helical" evidence="7">
    <location>
        <begin position="401"/>
        <end position="424"/>
    </location>
</feature>
<dbReference type="PANTHER" id="PTHR33362">
    <property type="entry name" value="SIALIC ACID TRAP TRANSPORTER PERMEASE PROTEIN SIAT-RELATED"/>
    <property type="match status" value="1"/>
</dbReference>
<feature type="transmembrane region" description="Helical" evidence="7">
    <location>
        <begin position="131"/>
        <end position="159"/>
    </location>
</feature>
<comment type="function">
    <text evidence="7">Part of the tripartite ATP-independent periplasmic (TRAP) transport system.</text>
</comment>
<evidence type="ECO:0000313" key="10">
    <source>
        <dbReference type="Proteomes" id="UP001595539"/>
    </source>
</evidence>
<dbReference type="RefSeq" id="WP_377764485.1">
    <property type="nucleotide sequence ID" value="NZ_JBHRXY010000061.1"/>
</dbReference>
<comment type="caution">
    <text evidence="9">The sequence shown here is derived from an EMBL/GenBank/DDBJ whole genome shotgun (WGS) entry which is preliminary data.</text>
</comment>
<feature type="domain" description="TRAP C4-dicarboxylate transport system permease DctM subunit" evidence="8">
    <location>
        <begin position="11"/>
        <end position="461"/>
    </location>
</feature>
<dbReference type="NCBIfam" id="TIGR00786">
    <property type="entry name" value="dctM"/>
    <property type="match status" value="1"/>
</dbReference>
<keyword evidence="5 7" id="KW-1133">Transmembrane helix</keyword>
<organism evidence="9 10">
    <name type="scientific">Paracoccus angustae</name>
    <dbReference type="NCBI Taxonomy" id="1671480"/>
    <lineage>
        <taxon>Bacteria</taxon>
        <taxon>Pseudomonadati</taxon>
        <taxon>Pseudomonadota</taxon>
        <taxon>Alphaproteobacteria</taxon>
        <taxon>Rhodobacterales</taxon>
        <taxon>Paracoccaceae</taxon>
        <taxon>Paracoccus</taxon>
    </lineage>
</organism>
<keyword evidence="6 7" id="KW-0472">Membrane</keyword>
<name>A0ABV7UBN6_9RHOB</name>
<dbReference type="InterPro" id="IPR010656">
    <property type="entry name" value="DctM"/>
</dbReference>
<feature type="transmembrane region" description="Helical" evidence="7">
    <location>
        <begin position="84"/>
        <end position="105"/>
    </location>
</feature>
<feature type="transmembrane region" description="Helical" evidence="7">
    <location>
        <begin position="284"/>
        <end position="301"/>
    </location>
</feature>
<comment type="similarity">
    <text evidence="7">Belongs to the TRAP transporter large permease family.</text>
</comment>
<keyword evidence="7" id="KW-0813">Transport</keyword>
<sequence>MTDPQIALFMLGIFIFCVFLGFPIAFTLMAIGIGFGYYAYYDPGRMWRSFNRLEDDAGLWESAQLWLEGFYNNRIFDLFVNQTYTVISNEVLTAVPLFLFMGYIVERANIVDKLFATLAVATRNLPGALGIAALITCALFATATGIVGAVVTLMGLLALPQMLKMRYNHSFAAGIICAGGTLGILIPPSIMLIVYAAASGVSIVRLYAAAMLPGLVLVGLYFVYIVGRAVLNPSLAPKPTQDEVPAVPLGRLMWMLATSFLPLAILILSVLGSILFGLATPTEAASIGALGGILLALAYRAMTFDRLRESVYLTVRTTAMVCWLFVGSYTFSAVFSYLGGEQVIAEFVQGLDLTPIQFLIIAQIIIFLLGWPLEWSEIIIIFVPIFLPLLPLFGIDPLFFGVLVALNLQTSFLTPPMAMSAYYLKGIAPPSVRLTEIFAGVLPYCGLVLIAMLLMYTFPQIVFSLPDAFYGPSR</sequence>
<feature type="transmembrane region" description="Helical" evidence="7">
    <location>
        <begin position="313"/>
        <end position="335"/>
    </location>
</feature>
<feature type="transmembrane region" description="Helical" evidence="7">
    <location>
        <begin position="252"/>
        <end position="278"/>
    </location>
</feature>
<keyword evidence="10" id="KW-1185">Reference proteome</keyword>
<evidence type="ECO:0000256" key="3">
    <source>
        <dbReference type="ARBA" id="ARBA00022519"/>
    </source>
</evidence>
<proteinExistence type="inferred from homology"/>
<keyword evidence="2" id="KW-1003">Cell membrane</keyword>
<protein>
    <recommendedName>
        <fullName evidence="7">TRAP transporter large permease protein</fullName>
    </recommendedName>
</protein>
<dbReference type="EMBL" id="JBHRXY010000061">
    <property type="protein sequence ID" value="MFC3632036.1"/>
    <property type="molecule type" value="Genomic_DNA"/>
</dbReference>
<dbReference type="Proteomes" id="UP001595539">
    <property type="component" value="Unassembled WGS sequence"/>
</dbReference>
<evidence type="ECO:0000256" key="5">
    <source>
        <dbReference type="ARBA" id="ARBA00022989"/>
    </source>
</evidence>
<gene>
    <name evidence="9" type="ORF">ACFOM8_21690</name>
</gene>
<feature type="transmembrane region" description="Helical" evidence="7">
    <location>
        <begin position="204"/>
        <end position="231"/>
    </location>
</feature>
<feature type="transmembrane region" description="Helical" evidence="7">
    <location>
        <begin position="436"/>
        <end position="458"/>
    </location>
</feature>
<comment type="subunit">
    <text evidence="7">The complex comprises the extracytoplasmic solute receptor protein and the two transmembrane proteins.</text>
</comment>
<evidence type="ECO:0000256" key="4">
    <source>
        <dbReference type="ARBA" id="ARBA00022692"/>
    </source>
</evidence>
<evidence type="ECO:0000259" key="8">
    <source>
        <dbReference type="Pfam" id="PF06808"/>
    </source>
</evidence>